<proteinExistence type="predicted"/>
<dbReference type="InterPro" id="IPR054168">
    <property type="entry name" value="PG_1098_Fer"/>
</dbReference>
<dbReference type="AlphaFoldDB" id="A0A0F9D0V9"/>
<dbReference type="Pfam" id="PF18096">
    <property type="entry name" value="Thump_like"/>
    <property type="match status" value="1"/>
</dbReference>
<dbReference type="Gene3D" id="3.40.50.150">
    <property type="entry name" value="Vaccinia Virus protein VP39"/>
    <property type="match status" value="1"/>
</dbReference>
<reference evidence="3" key="1">
    <citation type="journal article" date="2015" name="Nature">
        <title>Complex archaea that bridge the gap between prokaryotes and eukaryotes.</title>
        <authorList>
            <person name="Spang A."/>
            <person name="Saw J.H."/>
            <person name="Jorgensen S.L."/>
            <person name="Zaremba-Niedzwiedzka K."/>
            <person name="Martijn J."/>
            <person name="Lind A.E."/>
            <person name="van Eijk R."/>
            <person name="Schleper C."/>
            <person name="Guy L."/>
            <person name="Ettema T.J."/>
        </authorList>
    </citation>
    <scope>NUCLEOTIDE SEQUENCE</scope>
</reference>
<sequence>MNENILNTDVQNFIRENLNIDIVSVLFKKPFFDSISNQEIAQQLEARKKSEKKLPTWFSTFDIYYPDPLNIEQTSSEITAAYKSEIILGKSVVDITGGFGVDSFFFSKKCEHVFHCEINRELSEIASHNFRKLGATNIKTEAQNGIEFLRNSKTRFDWVYVDPSRRNERKGKVFQLSDCQPDLTTELNLLFEKSDNILVKTSPLLDFSIGISELRNAKEIHVVAVDNEVKELLWLLKKDYSGEIHIKTVNYTKAITENFDFRLLDEKKTTAQLSLPLSYLYEPNAAILKSGAFKLLGNQFGIKKLHPNTHLYTFDKLIDFPGRRFKINEALPYTKKNMRFLNIYQANISTRNFPESVFAIRKKFKIKDGGEHYLFFTSDLDKRRMVLSCSKL</sequence>
<dbReference type="CDD" id="cd02440">
    <property type="entry name" value="AdoMet_MTases"/>
    <property type="match status" value="1"/>
</dbReference>
<evidence type="ECO:0000313" key="3">
    <source>
        <dbReference type="EMBL" id="KKL05713.1"/>
    </source>
</evidence>
<evidence type="ECO:0000259" key="2">
    <source>
        <dbReference type="Pfam" id="PF22013"/>
    </source>
</evidence>
<feature type="domain" description="PG-1098 ferredoxin-like" evidence="2">
    <location>
        <begin position="279"/>
        <end position="321"/>
    </location>
</feature>
<protein>
    <submittedName>
        <fullName evidence="3">Uncharacterized protein</fullName>
    </submittedName>
</protein>
<comment type="caution">
    <text evidence="3">The sequence shown here is derived from an EMBL/GenBank/DDBJ whole genome shotgun (WGS) entry which is preliminary data.</text>
</comment>
<name>A0A0F9D0V9_9ZZZZ</name>
<dbReference type="EMBL" id="LAZR01044002">
    <property type="protein sequence ID" value="KKL05713.1"/>
    <property type="molecule type" value="Genomic_DNA"/>
</dbReference>
<accession>A0A0F9D0V9</accession>
<dbReference type="InterPro" id="IPR041497">
    <property type="entry name" value="Thump-like"/>
</dbReference>
<dbReference type="Pfam" id="PF22013">
    <property type="entry name" value="PG_1098_Fer"/>
    <property type="match status" value="1"/>
</dbReference>
<organism evidence="3">
    <name type="scientific">marine sediment metagenome</name>
    <dbReference type="NCBI Taxonomy" id="412755"/>
    <lineage>
        <taxon>unclassified sequences</taxon>
        <taxon>metagenomes</taxon>
        <taxon>ecological metagenomes</taxon>
    </lineage>
</organism>
<dbReference type="SUPFAM" id="SSF53335">
    <property type="entry name" value="S-adenosyl-L-methionine-dependent methyltransferases"/>
    <property type="match status" value="1"/>
</dbReference>
<gene>
    <name evidence="3" type="ORF">LCGC14_2603280</name>
</gene>
<dbReference type="Gene3D" id="1.10.10.1110">
    <property type="entry name" value="Methyltransferase PG1098, N-terminal domain"/>
    <property type="match status" value="1"/>
</dbReference>
<dbReference type="InterPro" id="IPR029063">
    <property type="entry name" value="SAM-dependent_MTases_sf"/>
</dbReference>
<evidence type="ECO:0000259" key="1">
    <source>
        <dbReference type="Pfam" id="PF18096"/>
    </source>
</evidence>
<feature type="domain" description="THUMP-like" evidence="1">
    <location>
        <begin position="322"/>
        <end position="387"/>
    </location>
</feature>